<dbReference type="InterPro" id="IPR022557">
    <property type="entry name" value="SARA-like_C"/>
</dbReference>
<feature type="compositionally biased region" description="Low complexity" evidence="5">
    <location>
        <begin position="318"/>
        <end position="329"/>
    </location>
</feature>
<dbReference type="InterPro" id="IPR011011">
    <property type="entry name" value="Znf_FYVE_PHD"/>
</dbReference>
<dbReference type="FunFam" id="3.30.40.10:FF:000084">
    <property type="entry name" value="Zinc finger, FYVE domain-containing 9b"/>
    <property type="match status" value="1"/>
</dbReference>
<dbReference type="GO" id="GO:0031901">
    <property type="term" value="C:early endosome membrane"/>
    <property type="evidence" value="ECO:0007669"/>
    <property type="project" value="TreeGrafter"/>
</dbReference>
<dbReference type="InterPro" id="IPR017455">
    <property type="entry name" value="Znf_FYVE-rel"/>
</dbReference>
<dbReference type="PANTHER" id="PTHR46319:SF3">
    <property type="entry name" value="ZINC FINGER FYVE DOMAIN-CONTAINING PROTEIN"/>
    <property type="match status" value="1"/>
</dbReference>
<comment type="caution">
    <text evidence="7">The sequence shown here is derived from an EMBL/GenBank/DDBJ whole genome shotgun (WGS) entry which is preliminary data.</text>
</comment>
<keyword evidence="2 4" id="KW-0863">Zinc-finger</keyword>
<evidence type="ECO:0000313" key="7">
    <source>
        <dbReference type="EMBL" id="PAA70589.1"/>
    </source>
</evidence>
<keyword evidence="1" id="KW-0479">Metal-binding</keyword>
<sequence>MDAFSVDLDAALDQLEAEMAGTNQQPMQSMLLDSSTSRELSSDASKFPTASSSNSASAANGDCNGQAHSATSATIVYAQQPTALPNSSDNSVQQWQPEIRWPQAVHSQSNTFDSFLMDSAPVSEPVDSAPVSEPVDSAPVSEPVDSAPVSEPVDSAPVSEPVDSAPVSEPVDSAPVSEPVDSAPVSEHVGVDSAPISEPVDSAPVSEHVDSAPVIERVDVDSAPVSESVGLAPVSALTSDIAPVDSAPVSAPAYSAPVSAPAYSAPVSAPAYSAPVSAPAYSAPVSAPANSTAVNALVSAPMDSSLLSDPVSTSVPNASAGAPAEEESALNNNLAAPTNTSKAINNPANSAAVASPSTSASNSIAEASSNPTSLVSSIRFADLAKGLPELTEADLELILEQEPAQPTQQSAVLQSQWSRSNYQDYAEQDEQTSSFNPMYGLVGGAGCLATEAAVSSSQIADSNPGIVGGGGGLNPMYSLQEERQQPASLGATGGGVTSPPSPPPPPQQLTDAAESDAEAELQTDLPSQNDVAEDVAESETPPQQQPLGWVKPAWIPDSEAPVCMQCEARFTVLRRRHHCRACGRVFCANCAAYTARLAFLDNDKARVCAVCYQELIRLESNPEARSVSQQPPVSVLKSTRSQVVRSRSVVFSDGIRPGGDLLEDNAGDADDFQVNDSTVGGVAAAAAVSSFPAESSSSSSSLEPSLLPADWERYPPHEPLPTDDSNSGAVALSPEAALRNGGSVTYQVTMNISAQCRLVSLPCCGHPSAWLLVTRGLDSVGQTDLLLLLSRRPPAIDGTDESILPPLHLLHLVYAVYERAYAGSWARHLSFVGWHAGRPLLGDRSNAGWLFFRPSRLHCLQNLGMEADLVCRQLLCGLLVLRWEAPWAELFPERLLLRLGSESRLYPSPLVSVRDRAPVFGELGRSLIGLLADFRNFTYTLPAPPGLRVHLRAGCTSVLCPTASYAAVQKALAQCQPDAKVLAFGAEFSPSADAHLVCHQNMETGDYSTEAVSAESRQLATTAGLFVVFNAGGFAASRASIVEDGVMVQLTDAQLTQLMDSLKAMRNWSAVCQQPQAQASLGFSAVPDGSELIEFRWLDDDETDFDGDDADVSPIDGAPLTGAGRQAMPIAAGQQQRQRQSCRRIRWTLASLLRDADQTDGTPADSLRIAGHLAGAVCQALDGCAPELLAYGQRILAVRARLGPDSLHYEAAASGGATLLAEGAAERLDQALVPALSELGRGLRSELALELRFVCLYA</sequence>
<dbReference type="Gene3D" id="3.30.500.40">
    <property type="match status" value="1"/>
</dbReference>
<evidence type="ECO:0000256" key="5">
    <source>
        <dbReference type="SAM" id="MobiDB-lite"/>
    </source>
</evidence>
<dbReference type="InterPro" id="IPR013083">
    <property type="entry name" value="Znf_RING/FYVE/PHD"/>
</dbReference>
<dbReference type="GO" id="GO:0008270">
    <property type="term" value="F:zinc ion binding"/>
    <property type="evidence" value="ECO:0007669"/>
    <property type="project" value="UniProtKB-KW"/>
</dbReference>
<feature type="domain" description="FYVE-type" evidence="6">
    <location>
        <begin position="557"/>
        <end position="616"/>
    </location>
</feature>
<keyword evidence="3" id="KW-0862">Zinc</keyword>
<feature type="compositionally biased region" description="Polar residues" evidence="5">
    <location>
        <begin position="81"/>
        <end position="96"/>
    </location>
</feature>
<feature type="compositionally biased region" description="Polar residues" evidence="5">
    <location>
        <begin position="21"/>
        <end position="44"/>
    </location>
</feature>
<name>A0A267FBY8_9PLAT</name>
<feature type="region of interest" description="Disordered" evidence="5">
    <location>
        <begin position="81"/>
        <end position="207"/>
    </location>
</feature>
<keyword evidence="8" id="KW-1185">Reference proteome</keyword>
<accession>A0A267FBY8</accession>
<dbReference type="SMART" id="SM00064">
    <property type="entry name" value="FYVE"/>
    <property type="match status" value="1"/>
</dbReference>
<proteinExistence type="predicted"/>
<dbReference type="InterPro" id="IPR000306">
    <property type="entry name" value="Znf_FYVE"/>
</dbReference>
<evidence type="ECO:0000256" key="1">
    <source>
        <dbReference type="ARBA" id="ARBA00022723"/>
    </source>
</evidence>
<dbReference type="AlphaFoldDB" id="A0A267FBY8"/>
<dbReference type="Pfam" id="PF11979">
    <property type="entry name" value="SARA_C"/>
    <property type="match status" value="1"/>
</dbReference>
<feature type="compositionally biased region" description="Polar residues" evidence="5">
    <location>
        <begin position="306"/>
        <end position="317"/>
    </location>
</feature>
<protein>
    <recommendedName>
        <fullName evidence="6">FYVE-type domain-containing protein</fullName>
    </recommendedName>
</protein>
<dbReference type="PANTHER" id="PTHR46319">
    <property type="entry name" value="ZINC FINGER FYVE DOMAIN-CONTAINING PROTEIN"/>
    <property type="match status" value="1"/>
</dbReference>
<feature type="region of interest" description="Disordered" evidence="5">
    <location>
        <begin position="693"/>
        <end position="729"/>
    </location>
</feature>
<evidence type="ECO:0000259" key="6">
    <source>
        <dbReference type="PROSITE" id="PS50178"/>
    </source>
</evidence>
<dbReference type="STRING" id="282301.A0A267FBY8"/>
<organism evidence="7 8">
    <name type="scientific">Macrostomum lignano</name>
    <dbReference type="NCBI Taxonomy" id="282301"/>
    <lineage>
        <taxon>Eukaryota</taxon>
        <taxon>Metazoa</taxon>
        <taxon>Spiralia</taxon>
        <taxon>Lophotrochozoa</taxon>
        <taxon>Platyhelminthes</taxon>
        <taxon>Rhabditophora</taxon>
        <taxon>Macrostomorpha</taxon>
        <taxon>Macrostomida</taxon>
        <taxon>Macrostomidae</taxon>
        <taxon>Macrostomum</taxon>
    </lineage>
</organism>
<dbReference type="Pfam" id="PF01363">
    <property type="entry name" value="FYVE"/>
    <property type="match status" value="1"/>
</dbReference>
<dbReference type="SUPFAM" id="SSF57903">
    <property type="entry name" value="FYVE/PHD zinc finger"/>
    <property type="match status" value="1"/>
</dbReference>
<evidence type="ECO:0000256" key="4">
    <source>
        <dbReference type="PROSITE-ProRule" id="PRU00091"/>
    </source>
</evidence>
<evidence type="ECO:0000313" key="8">
    <source>
        <dbReference type="Proteomes" id="UP000215902"/>
    </source>
</evidence>
<feature type="compositionally biased region" description="Low complexity" evidence="5">
    <location>
        <begin position="693"/>
        <end position="709"/>
    </location>
</feature>
<dbReference type="EMBL" id="NIVC01001224">
    <property type="protein sequence ID" value="PAA70589.1"/>
    <property type="molecule type" value="Genomic_DNA"/>
</dbReference>
<dbReference type="Gene3D" id="3.30.1360.220">
    <property type="entry name" value="Domain of unknown function (DUF3480), N-terminal subdomain"/>
    <property type="match status" value="1"/>
</dbReference>
<evidence type="ECO:0000256" key="2">
    <source>
        <dbReference type="ARBA" id="ARBA00022771"/>
    </source>
</evidence>
<dbReference type="Proteomes" id="UP000215902">
    <property type="component" value="Unassembled WGS sequence"/>
</dbReference>
<feature type="region of interest" description="Disordered" evidence="5">
    <location>
        <begin position="306"/>
        <end position="329"/>
    </location>
</feature>
<feature type="compositionally biased region" description="Low complexity" evidence="5">
    <location>
        <begin position="50"/>
        <end position="60"/>
    </location>
</feature>
<dbReference type="Gene3D" id="3.30.40.10">
    <property type="entry name" value="Zinc/RING finger domain, C3HC4 (zinc finger)"/>
    <property type="match status" value="1"/>
</dbReference>
<dbReference type="PROSITE" id="PS50178">
    <property type="entry name" value="ZF_FYVE"/>
    <property type="match status" value="1"/>
</dbReference>
<dbReference type="CDD" id="cd15729">
    <property type="entry name" value="FYVE_endofin"/>
    <property type="match status" value="1"/>
</dbReference>
<evidence type="ECO:0000256" key="3">
    <source>
        <dbReference type="ARBA" id="ARBA00022833"/>
    </source>
</evidence>
<feature type="region of interest" description="Disordered" evidence="5">
    <location>
        <begin position="17"/>
        <end position="67"/>
    </location>
</feature>
<reference evidence="7 8" key="1">
    <citation type="submission" date="2017-06" db="EMBL/GenBank/DDBJ databases">
        <title>A platform for efficient transgenesis in Macrostomum lignano, a flatworm model organism for stem cell research.</title>
        <authorList>
            <person name="Berezikov E."/>
        </authorList>
    </citation>
    <scope>NUCLEOTIDE SEQUENCE [LARGE SCALE GENOMIC DNA]</scope>
    <source>
        <strain evidence="7">DV1</strain>
        <tissue evidence="7">Whole organism</tissue>
    </source>
</reference>
<gene>
    <name evidence="7" type="ORF">BOX15_Mlig025608g1</name>
</gene>
<feature type="region of interest" description="Disordered" evidence="5">
    <location>
        <begin position="485"/>
        <end position="550"/>
    </location>
</feature>
<dbReference type="GO" id="GO:0016197">
    <property type="term" value="P:endosomal transport"/>
    <property type="evidence" value="ECO:0007669"/>
    <property type="project" value="TreeGrafter"/>
</dbReference>
<dbReference type="OrthoDB" id="5872154at2759"/>
<dbReference type="SMART" id="SM01421">
    <property type="entry name" value="DUF3480"/>
    <property type="match status" value="1"/>
</dbReference>